<comment type="caution">
    <text evidence="1">The sequence shown here is derived from an EMBL/GenBank/DDBJ whole genome shotgun (WGS) entry which is preliminary data.</text>
</comment>
<evidence type="ECO:0000313" key="1">
    <source>
        <dbReference type="EMBL" id="CAH3192066.1"/>
    </source>
</evidence>
<gene>
    <name evidence="1" type="ORF">PEVE_00023176</name>
</gene>
<accession>A0ABN8SN26</accession>
<keyword evidence="2" id="KW-1185">Reference proteome</keyword>
<reference evidence="1 2" key="1">
    <citation type="submission" date="2022-05" db="EMBL/GenBank/DDBJ databases">
        <authorList>
            <consortium name="Genoscope - CEA"/>
            <person name="William W."/>
        </authorList>
    </citation>
    <scope>NUCLEOTIDE SEQUENCE [LARGE SCALE GENOMIC DNA]</scope>
</reference>
<name>A0ABN8SN26_9CNID</name>
<sequence>MYPGTVRQTQWLDPFNRDRRCDRRWLREEDMLKREDELDPKSNDKCSNTFRSFLMMN</sequence>
<organism evidence="1 2">
    <name type="scientific">Porites evermanni</name>
    <dbReference type="NCBI Taxonomy" id="104178"/>
    <lineage>
        <taxon>Eukaryota</taxon>
        <taxon>Metazoa</taxon>
        <taxon>Cnidaria</taxon>
        <taxon>Anthozoa</taxon>
        <taxon>Hexacorallia</taxon>
        <taxon>Scleractinia</taxon>
        <taxon>Fungiina</taxon>
        <taxon>Poritidae</taxon>
        <taxon>Porites</taxon>
    </lineage>
</organism>
<dbReference type="EMBL" id="CALNXI010003076">
    <property type="protein sequence ID" value="CAH3192066.1"/>
    <property type="molecule type" value="Genomic_DNA"/>
</dbReference>
<proteinExistence type="predicted"/>
<protein>
    <submittedName>
        <fullName evidence="1">Uncharacterized protein</fullName>
    </submittedName>
</protein>
<dbReference type="Proteomes" id="UP001159427">
    <property type="component" value="Unassembled WGS sequence"/>
</dbReference>
<evidence type="ECO:0000313" key="2">
    <source>
        <dbReference type="Proteomes" id="UP001159427"/>
    </source>
</evidence>